<feature type="region of interest" description="Disordered" evidence="1">
    <location>
        <begin position="653"/>
        <end position="672"/>
    </location>
</feature>
<reference evidence="2 3" key="1">
    <citation type="journal article" date="2018" name="Nat. Ecol. Evol.">
        <title>Pezizomycetes genomes reveal the molecular basis of ectomycorrhizal truffle lifestyle.</title>
        <authorList>
            <person name="Murat C."/>
            <person name="Payen T."/>
            <person name="Noel B."/>
            <person name="Kuo A."/>
            <person name="Morin E."/>
            <person name="Chen J."/>
            <person name="Kohler A."/>
            <person name="Krizsan K."/>
            <person name="Balestrini R."/>
            <person name="Da Silva C."/>
            <person name="Montanini B."/>
            <person name="Hainaut M."/>
            <person name="Levati E."/>
            <person name="Barry K.W."/>
            <person name="Belfiori B."/>
            <person name="Cichocki N."/>
            <person name="Clum A."/>
            <person name="Dockter R.B."/>
            <person name="Fauchery L."/>
            <person name="Guy J."/>
            <person name="Iotti M."/>
            <person name="Le Tacon F."/>
            <person name="Lindquist E.A."/>
            <person name="Lipzen A."/>
            <person name="Malagnac F."/>
            <person name="Mello A."/>
            <person name="Molinier V."/>
            <person name="Miyauchi S."/>
            <person name="Poulain J."/>
            <person name="Riccioni C."/>
            <person name="Rubini A."/>
            <person name="Sitrit Y."/>
            <person name="Splivallo R."/>
            <person name="Traeger S."/>
            <person name="Wang M."/>
            <person name="Zifcakova L."/>
            <person name="Wipf D."/>
            <person name="Zambonelli A."/>
            <person name="Paolocci F."/>
            <person name="Nowrousian M."/>
            <person name="Ottonello S."/>
            <person name="Baldrian P."/>
            <person name="Spatafora J.W."/>
            <person name="Henrissat B."/>
            <person name="Nagy L.G."/>
            <person name="Aury J.M."/>
            <person name="Wincker P."/>
            <person name="Grigoriev I.V."/>
            <person name="Bonfante P."/>
            <person name="Martin F.M."/>
        </authorList>
    </citation>
    <scope>NUCLEOTIDE SEQUENCE [LARGE SCALE GENOMIC DNA]</scope>
    <source>
        <strain evidence="2 3">RN42</strain>
    </source>
</reference>
<keyword evidence="3" id="KW-1185">Reference proteome</keyword>
<dbReference type="AlphaFoldDB" id="A0A3N4IBE2"/>
<feature type="region of interest" description="Disordered" evidence="1">
    <location>
        <begin position="251"/>
        <end position="391"/>
    </location>
</feature>
<feature type="region of interest" description="Disordered" evidence="1">
    <location>
        <begin position="1"/>
        <end position="24"/>
    </location>
</feature>
<sequence>MSNIDAELYERPNQPSPIPPSRVALKAPPPSTYIKEYLTSGSNVSTLGLIYCVAMAFVAQPFTLSAEDERIWLLKTPADELADRLQQNPSKAMALLHRRERMNVKYNITTRRNNAIKANGSYGGTRRFALPCREIDGAIPRNGLHELRRVARTMVRNHSSILFDSNGGNTESEEVSLSVCGGADVAVIRSAFMVSSVVLVGRVDSFPSKKNAGGGYYPGVHAERLGRMLTALSRPQVQESHRIVDVDMSESPRSIHNNNTSEGDYRNAPVRIGSGTRTQGMATRALRSSSRQETAVAESERATTPETTHIGSQAQMTPRQMTPRQMTPRQMTPRQMTPRQGYEVVVSPRTSVRNSIPKSSPPGIGSVEWTRETYQQPTTTHDGNENEEEGSDLDFDIEELDKFAEAAKADEGRQARIEAEYNAQKEKDKVHWCRMYSTAALLVQKGDKPIRMTWKSQHKYWMRLFCHKHQWYGKTPYKGHNRDVWAKVCAREMAGCNGKKRKCSGMVVKIQNFLDNYGRALRSAGRIRQAFANNRPVKNGERVVSNQHIRDMSLVDLLQNKYDLNSKEDLSRVLAMLKHCAASRGEDVPLGHPMNYLEVQSLSFSWEPSDVHSGSDLAAEHIDCYENLIDAQFPLADEDGAELAHLYEDCSEMLEDSEPEEQDTSVKSEAPF</sequence>
<evidence type="ECO:0000256" key="1">
    <source>
        <dbReference type="SAM" id="MobiDB-lite"/>
    </source>
</evidence>
<feature type="compositionally biased region" description="Low complexity" evidence="1">
    <location>
        <begin position="355"/>
        <end position="366"/>
    </location>
</feature>
<gene>
    <name evidence="2" type="ORF">BJ508DRAFT_304609</name>
</gene>
<protein>
    <submittedName>
        <fullName evidence="2">Uncharacterized protein</fullName>
    </submittedName>
</protein>
<feature type="compositionally biased region" description="Polar residues" evidence="1">
    <location>
        <begin position="372"/>
        <end position="381"/>
    </location>
</feature>
<feature type="compositionally biased region" description="Polar residues" evidence="1">
    <location>
        <begin position="304"/>
        <end position="338"/>
    </location>
</feature>
<name>A0A3N4IBE2_ASCIM</name>
<feature type="compositionally biased region" description="Acidic residues" evidence="1">
    <location>
        <begin position="653"/>
        <end position="663"/>
    </location>
</feature>
<accession>A0A3N4IBE2</accession>
<feature type="compositionally biased region" description="Polar residues" evidence="1">
    <location>
        <begin position="251"/>
        <end position="262"/>
    </location>
</feature>
<dbReference type="EMBL" id="ML119664">
    <property type="protein sequence ID" value="RPA83415.1"/>
    <property type="molecule type" value="Genomic_DNA"/>
</dbReference>
<dbReference type="Proteomes" id="UP000275078">
    <property type="component" value="Unassembled WGS sequence"/>
</dbReference>
<evidence type="ECO:0000313" key="2">
    <source>
        <dbReference type="EMBL" id="RPA83415.1"/>
    </source>
</evidence>
<proteinExistence type="predicted"/>
<evidence type="ECO:0000313" key="3">
    <source>
        <dbReference type="Proteomes" id="UP000275078"/>
    </source>
</evidence>
<feature type="compositionally biased region" description="Polar residues" evidence="1">
    <location>
        <begin position="275"/>
        <end position="293"/>
    </location>
</feature>
<organism evidence="2 3">
    <name type="scientific">Ascobolus immersus RN42</name>
    <dbReference type="NCBI Taxonomy" id="1160509"/>
    <lineage>
        <taxon>Eukaryota</taxon>
        <taxon>Fungi</taxon>
        <taxon>Dikarya</taxon>
        <taxon>Ascomycota</taxon>
        <taxon>Pezizomycotina</taxon>
        <taxon>Pezizomycetes</taxon>
        <taxon>Pezizales</taxon>
        <taxon>Ascobolaceae</taxon>
        <taxon>Ascobolus</taxon>
    </lineage>
</organism>